<evidence type="ECO:0000259" key="10">
    <source>
        <dbReference type="Pfam" id="PF21694"/>
    </source>
</evidence>
<dbReference type="InterPro" id="IPR010372">
    <property type="entry name" value="DNA_pol3_delta_N"/>
</dbReference>
<organism evidence="11 12">
    <name type="scientific">Geothermobacter hydrogeniphilus</name>
    <dbReference type="NCBI Taxonomy" id="1969733"/>
    <lineage>
        <taxon>Bacteria</taxon>
        <taxon>Pseudomonadati</taxon>
        <taxon>Thermodesulfobacteriota</taxon>
        <taxon>Desulfuromonadia</taxon>
        <taxon>Desulfuromonadales</taxon>
        <taxon>Geothermobacteraceae</taxon>
        <taxon>Geothermobacter</taxon>
    </lineage>
</organism>
<comment type="catalytic activity">
    <reaction evidence="8">
        <text>DNA(n) + a 2'-deoxyribonucleoside 5'-triphosphate = DNA(n+1) + diphosphate</text>
        <dbReference type="Rhea" id="RHEA:22508"/>
        <dbReference type="Rhea" id="RHEA-COMP:17339"/>
        <dbReference type="Rhea" id="RHEA-COMP:17340"/>
        <dbReference type="ChEBI" id="CHEBI:33019"/>
        <dbReference type="ChEBI" id="CHEBI:61560"/>
        <dbReference type="ChEBI" id="CHEBI:173112"/>
        <dbReference type="EC" id="2.7.7.7"/>
    </reaction>
</comment>
<keyword evidence="6" id="KW-0239">DNA-directed DNA polymerase</keyword>
<comment type="caution">
    <text evidence="11">The sequence shown here is derived from an EMBL/GenBank/DDBJ whole genome shotgun (WGS) entry which is preliminary data.</text>
</comment>
<dbReference type="GO" id="GO:0006261">
    <property type="term" value="P:DNA-templated DNA replication"/>
    <property type="evidence" value="ECO:0007669"/>
    <property type="project" value="TreeGrafter"/>
</dbReference>
<evidence type="ECO:0000256" key="5">
    <source>
        <dbReference type="ARBA" id="ARBA00022705"/>
    </source>
</evidence>
<dbReference type="Pfam" id="PF21694">
    <property type="entry name" value="DNA_pol3_delta_C"/>
    <property type="match status" value="1"/>
</dbReference>
<dbReference type="Proteomes" id="UP000193136">
    <property type="component" value="Unassembled WGS sequence"/>
</dbReference>
<feature type="domain" description="DNA polymerase III delta subunit-like C-terminal" evidence="10">
    <location>
        <begin position="208"/>
        <end position="327"/>
    </location>
</feature>
<evidence type="ECO:0000313" key="11">
    <source>
        <dbReference type="EMBL" id="ORJ63350.1"/>
    </source>
</evidence>
<evidence type="ECO:0000259" key="9">
    <source>
        <dbReference type="Pfam" id="PF06144"/>
    </source>
</evidence>
<dbReference type="Gene3D" id="1.20.272.10">
    <property type="match status" value="1"/>
</dbReference>
<keyword evidence="5" id="KW-0235">DNA replication</keyword>
<sequence length="329" mass="36990">MKTAELRQALEKGSCPPLICLFGEETFRRDQVLQMIIDRVVPEDARDFNLAVFQGKEASGQAMLEQLQTLPVFSPRRLVLVKDFSAVPAAESEKLLDYLVAPLSETILVLVADKIDRRRKFFQVFGKKGVLIEFKPLYPNQIPAFVEQQVLAAGKRMTEDAMAFFCRRVGTNLQEIHGELEKLCSYLGDRNLVDVDDVRAVVSDIRADSVFDLTNALGKKQTSEALRLLGRLLADGMAPVLVLSMMVRHFRQLWKTSELLAQGGGRKDIAAAIRVNPYFVDGLIRQARQFRTAQFEAWFELFLEADLKLKSSGSNPRAILEALVMKLAT</sequence>
<dbReference type="GO" id="GO:0009360">
    <property type="term" value="C:DNA polymerase III complex"/>
    <property type="evidence" value="ECO:0007669"/>
    <property type="project" value="InterPro"/>
</dbReference>
<reference evidence="11 12" key="1">
    <citation type="submission" date="2017-03" db="EMBL/GenBank/DDBJ databases">
        <title>Genome sequence of Geothermobacter sp. EPR-M, Deep-Sea Iron Reducer.</title>
        <authorList>
            <person name="Tully B."/>
            <person name="Savalia P."/>
            <person name="Abuyen K."/>
            <person name="Baughan C."/>
            <person name="Romero E."/>
            <person name="Ronkowski C."/>
            <person name="Torres B."/>
            <person name="Tremblay J."/>
            <person name="Trujillo A."/>
            <person name="Tyler M."/>
            <person name="Perez-Rodriguez I."/>
            <person name="Amend J."/>
        </authorList>
    </citation>
    <scope>NUCLEOTIDE SEQUENCE [LARGE SCALE GENOMIC DNA]</scope>
    <source>
        <strain evidence="11 12">EPR-M</strain>
    </source>
</reference>
<dbReference type="EC" id="2.7.7.7" evidence="1"/>
<dbReference type="SUPFAM" id="SSF48019">
    <property type="entry name" value="post-AAA+ oligomerization domain-like"/>
    <property type="match status" value="1"/>
</dbReference>
<dbReference type="Pfam" id="PF06144">
    <property type="entry name" value="DNA_pol3_delta"/>
    <property type="match status" value="1"/>
</dbReference>
<gene>
    <name evidence="11" type="ORF">B5V00_00355</name>
</gene>
<comment type="similarity">
    <text evidence="7">Belongs to the DNA polymerase HolA subunit family.</text>
</comment>
<dbReference type="EMBL" id="NAAD01000001">
    <property type="protein sequence ID" value="ORJ63350.1"/>
    <property type="molecule type" value="Genomic_DNA"/>
</dbReference>
<dbReference type="GO" id="GO:0003677">
    <property type="term" value="F:DNA binding"/>
    <property type="evidence" value="ECO:0007669"/>
    <property type="project" value="InterPro"/>
</dbReference>
<dbReference type="InterPro" id="IPR048466">
    <property type="entry name" value="DNA_pol3_delta-like_C"/>
</dbReference>
<dbReference type="PANTHER" id="PTHR34388">
    <property type="entry name" value="DNA POLYMERASE III SUBUNIT DELTA"/>
    <property type="match status" value="1"/>
</dbReference>
<dbReference type="InterPro" id="IPR027417">
    <property type="entry name" value="P-loop_NTPase"/>
</dbReference>
<dbReference type="GO" id="GO:0003887">
    <property type="term" value="F:DNA-directed DNA polymerase activity"/>
    <property type="evidence" value="ECO:0007669"/>
    <property type="project" value="UniProtKB-KW"/>
</dbReference>
<dbReference type="SUPFAM" id="SSF52540">
    <property type="entry name" value="P-loop containing nucleoside triphosphate hydrolases"/>
    <property type="match status" value="1"/>
</dbReference>
<dbReference type="PANTHER" id="PTHR34388:SF1">
    <property type="entry name" value="DNA POLYMERASE III SUBUNIT DELTA"/>
    <property type="match status" value="1"/>
</dbReference>
<evidence type="ECO:0000256" key="7">
    <source>
        <dbReference type="ARBA" id="ARBA00034754"/>
    </source>
</evidence>
<dbReference type="Gene3D" id="1.10.8.60">
    <property type="match status" value="1"/>
</dbReference>
<evidence type="ECO:0000256" key="1">
    <source>
        <dbReference type="ARBA" id="ARBA00012417"/>
    </source>
</evidence>
<name>A0A1X0YDT5_9BACT</name>
<accession>A0A1X0YDT5</accession>
<protein>
    <recommendedName>
        <fullName evidence="2">DNA polymerase III subunit delta</fullName>
        <ecNumber evidence="1">2.7.7.7</ecNumber>
    </recommendedName>
</protein>
<dbReference type="RefSeq" id="WP_085008350.1">
    <property type="nucleotide sequence ID" value="NZ_NAAD01000001.1"/>
</dbReference>
<evidence type="ECO:0000313" key="12">
    <source>
        <dbReference type="Proteomes" id="UP000193136"/>
    </source>
</evidence>
<keyword evidence="12" id="KW-1185">Reference proteome</keyword>
<proteinExistence type="inferred from homology"/>
<dbReference type="InterPro" id="IPR005790">
    <property type="entry name" value="DNA_polIII_delta"/>
</dbReference>
<evidence type="ECO:0000256" key="3">
    <source>
        <dbReference type="ARBA" id="ARBA00022679"/>
    </source>
</evidence>
<dbReference type="NCBIfam" id="TIGR01128">
    <property type="entry name" value="holA"/>
    <property type="match status" value="1"/>
</dbReference>
<evidence type="ECO:0000256" key="8">
    <source>
        <dbReference type="ARBA" id="ARBA00049244"/>
    </source>
</evidence>
<dbReference type="AlphaFoldDB" id="A0A1X0YDT5"/>
<feature type="domain" description="DNA polymerase III delta N-terminal" evidence="9">
    <location>
        <begin position="20"/>
        <end position="135"/>
    </location>
</feature>
<evidence type="ECO:0000256" key="6">
    <source>
        <dbReference type="ARBA" id="ARBA00022932"/>
    </source>
</evidence>
<dbReference type="OrthoDB" id="9769782at2"/>
<evidence type="ECO:0000256" key="4">
    <source>
        <dbReference type="ARBA" id="ARBA00022695"/>
    </source>
</evidence>
<keyword evidence="3" id="KW-0808">Transferase</keyword>
<dbReference type="InterPro" id="IPR008921">
    <property type="entry name" value="DNA_pol3_clamp-load_cplx_C"/>
</dbReference>
<dbReference type="STRING" id="1969733.B5V00_00355"/>
<keyword evidence="4" id="KW-0548">Nucleotidyltransferase</keyword>
<dbReference type="Gene3D" id="3.40.50.300">
    <property type="entry name" value="P-loop containing nucleotide triphosphate hydrolases"/>
    <property type="match status" value="1"/>
</dbReference>
<evidence type="ECO:0000256" key="2">
    <source>
        <dbReference type="ARBA" id="ARBA00017703"/>
    </source>
</evidence>